<sequence>MSKRPSEQDPDPEKKFKHDNVESVGNNGHVDDGNGDGDGDGDSGNGNESTSSSTSASTSSPHQSAPKQASQTDISLTASSALSALQATSPPVPTTLPPASKPEHGSDEWHRLRKESHKEVERRRRENINGGIRELAGLIPTSDTNKAQILQRAIEYIKRLKENETNNIEKWTLEKLLTEQAVSELDASNTKLKQELERAYREIEQLKRELSNE</sequence>
<reference evidence="6 7" key="1">
    <citation type="journal article" date="2011" name="Proc. Natl. Acad. Sci. U.S.A.">
        <title>Comparative genomics of xylose-fermenting fungi for enhanced biofuel production.</title>
        <authorList>
            <person name="Wohlbach D.J."/>
            <person name="Kuo A."/>
            <person name="Sato T.K."/>
            <person name="Potts K.M."/>
            <person name="Salamov A.A."/>
            <person name="LaButti K.M."/>
            <person name="Sun H."/>
            <person name="Clum A."/>
            <person name="Pangilinan J.L."/>
            <person name="Lindquist E.A."/>
            <person name="Lucas S."/>
            <person name="Lapidus A."/>
            <person name="Jin M."/>
            <person name="Gunawan C."/>
            <person name="Balan V."/>
            <person name="Dale B.E."/>
            <person name="Jeffries T.W."/>
            <person name="Zinkel R."/>
            <person name="Barry K.W."/>
            <person name="Grigoriev I.V."/>
            <person name="Gasch A.P."/>
        </authorList>
    </citation>
    <scope>NUCLEOTIDE SEQUENCE [LARGE SCALE GENOMIC DNA]</scope>
    <source>
        <strain evidence="6">ATCC 10573</strain>
        <strain evidence="7">ATCC 10573 / BCRC 21748 / CBS 615 / JCM 9827 / NBRC 10315 / NRRL Y-1498 / VKM Y-70</strain>
    </source>
</reference>
<evidence type="ECO:0000259" key="5">
    <source>
        <dbReference type="PROSITE" id="PS50888"/>
    </source>
</evidence>
<evidence type="ECO:0000313" key="7">
    <source>
        <dbReference type="Proteomes" id="UP000000707"/>
    </source>
</evidence>
<dbReference type="eggNOG" id="KOG1318">
    <property type="taxonomic scope" value="Eukaryota"/>
</dbReference>
<dbReference type="InterPro" id="IPR036638">
    <property type="entry name" value="HLH_DNA-bd_sf"/>
</dbReference>
<protein>
    <recommendedName>
        <fullName evidence="5">BHLH domain-containing protein</fullName>
    </recommendedName>
</protein>
<dbReference type="Pfam" id="PF00010">
    <property type="entry name" value="HLH"/>
    <property type="match status" value="1"/>
</dbReference>
<dbReference type="PANTHER" id="PTHR47787">
    <property type="entry name" value="CENTROMERE-BINDING PROTEIN 1"/>
    <property type="match status" value="1"/>
</dbReference>
<name>G3BCE3_CANTC</name>
<dbReference type="OrthoDB" id="71302at2759"/>
<feature type="compositionally biased region" description="Low complexity" evidence="4">
    <location>
        <begin position="75"/>
        <end position="89"/>
    </location>
</feature>
<feature type="domain" description="BHLH" evidence="5">
    <location>
        <begin position="112"/>
        <end position="160"/>
    </location>
</feature>
<dbReference type="HOGENOM" id="CLU_1294232_0_0_1"/>
<feature type="coiled-coil region" evidence="3">
    <location>
        <begin position="182"/>
        <end position="213"/>
    </location>
</feature>
<proteinExistence type="predicted"/>
<feature type="compositionally biased region" description="Polar residues" evidence="4">
    <location>
        <begin position="61"/>
        <end position="74"/>
    </location>
</feature>
<dbReference type="PROSITE" id="PS50888">
    <property type="entry name" value="BHLH"/>
    <property type="match status" value="1"/>
</dbReference>
<dbReference type="InterPro" id="IPR011598">
    <property type="entry name" value="bHLH_dom"/>
</dbReference>
<evidence type="ECO:0000313" key="6">
    <source>
        <dbReference type="EMBL" id="EGV61267.1"/>
    </source>
</evidence>
<keyword evidence="3" id="KW-0175">Coiled coil</keyword>
<dbReference type="GO" id="GO:0003700">
    <property type="term" value="F:DNA-binding transcription factor activity"/>
    <property type="evidence" value="ECO:0007669"/>
    <property type="project" value="InterPro"/>
</dbReference>
<dbReference type="STRING" id="590646.G3BCE3"/>
<dbReference type="InterPro" id="IPR047206">
    <property type="entry name" value="bHLHzip_scCBP1-like"/>
</dbReference>
<dbReference type="GO" id="GO:0005634">
    <property type="term" value="C:nucleus"/>
    <property type="evidence" value="ECO:0007669"/>
    <property type="project" value="TreeGrafter"/>
</dbReference>
<dbReference type="SUPFAM" id="SSF47459">
    <property type="entry name" value="HLH, helix-loop-helix DNA-binding domain"/>
    <property type="match status" value="1"/>
</dbReference>
<dbReference type="KEGG" id="cten:18248484"/>
<feature type="region of interest" description="Disordered" evidence="4">
    <location>
        <begin position="1"/>
        <end position="125"/>
    </location>
</feature>
<evidence type="ECO:0000256" key="2">
    <source>
        <dbReference type="ARBA" id="ARBA00023242"/>
    </source>
</evidence>
<dbReference type="PANTHER" id="PTHR47787:SF1">
    <property type="entry name" value="CENTROMERE-BINDING PROTEIN 1"/>
    <property type="match status" value="1"/>
</dbReference>
<evidence type="ECO:0000256" key="1">
    <source>
        <dbReference type="ARBA" id="ARBA00023125"/>
    </source>
</evidence>
<feature type="compositionally biased region" description="Low complexity" evidence="4">
    <location>
        <begin position="45"/>
        <end position="60"/>
    </location>
</feature>
<dbReference type="GO" id="GO:0046983">
    <property type="term" value="F:protein dimerization activity"/>
    <property type="evidence" value="ECO:0007669"/>
    <property type="project" value="InterPro"/>
</dbReference>
<evidence type="ECO:0000256" key="3">
    <source>
        <dbReference type="SAM" id="Coils"/>
    </source>
</evidence>
<organism evidence="7">
    <name type="scientific">Candida tenuis (strain ATCC 10573 / BCRC 21748 / CBS 615 / JCM 9827 / NBRC 10315 / NRRL Y-1498 / VKM Y-70)</name>
    <name type="common">Yeast</name>
    <name type="synonym">Yamadazyma tenuis</name>
    <dbReference type="NCBI Taxonomy" id="590646"/>
    <lineage>
        <taxon>Eukaryota</taxon>
        <taxon>Fungi</taxon>
        <taxon>Dikarya</taxon>
        <taxon>Ascomycota</taxon>
        <taxon>Saccharomycotina</taxon>
        <taxon>Pichiomycetes</taxon>
        <taxon>Debaryomycetaceae</taxon>
        <taxon>Yamadazyma</taxon>
    </lineage>
</organism>
<dbReference type="Gene3D" id="4.10.280.10">
    <property type="entry name" value="Helix-loop-helix DNA-binding domain"/>
    <property type="match status" value="1"/>
</dbReference>
<dbReference type="CDD" id="cd11398">
    <property type="entry name" value="bHLHzip_scCBP1"/>
    <property type="match status" value="1"/>
</dbReference>
<dbReference type="EMBL" id="GL996528">
    <property type="protein sequence ID" value="EGV61266.1"/>
    <property type="molecule type" value="Genomic_DNA"/>
</dbReference>
<feature type="compositionally biased region" description="Basic and acidic residues" evidence="4">
    <location>
        <begin position="1"/>
        <end position="21"/>
    </location>
</feature>
<dbReference type="GO" id="GO:0003677">
    <property type="term" value="F:DNA binding"/>
    <property type="evidence" value="ECO:0007669"/>
    <property type="project" value="UniProtKB-KW"/>
</dbReference>
<dbReference type="GeneID" id="18248484"/>
<dbReference type="AlphaFoldDB" id="G3BCE3"/>
<keyword evidence="2" id="KW-0539">Nucleus</keyword>
<gene>
    <name evidence="6" type="ORF">CANTEDRAFT_116880</name>
</gene>
<feature type="compositionally biased region" description="Pro residues" evidence="4">
    <location>
        <begin position="90"/>
        <end position="100"/>
    </location>
</feature>
<accession>G3BCE3</accession>
<dbReference type="SMART" id="SM00353">
    <property type="entry name" value="HLH"/>
    <property type="match status" value="1"/>
</dbReference>
<evidence type="ECO:0000256" key="4">
    <source>
        <dbReference type="SAM" id="MobiDB-lite"/>
    </source>
</evidence>
<dbReference type="EMBL" id="GL996528">
    <property type="protein sequence ID" value="EGV61267.1"/>
    <property type="molecule type" value="Genomic_DNA"/>
</dbReference>
<keyword evidence="7" id="KW-1185">Reference proteome</keyword>
<dbReference type="Proteomes" id="UP000000707">
    <property type="component" value="Unassembled WGS sequence"/>
</dbReference>
<keyword evidence="1" id="KW-0238">DNA-binding</keyword>
<feature type="compositionally biased region" description="Basic and acidic residues" evidence="4">
    <location>
        <begin position="101"/>
        <end position="125"/>
    </location>
</feature>